<keyword evidence="1" id="KW-0064">Aspartyl protease</keyword>
<evidence type="ECO:0008006" key="7">
    <source>
        <dbReference type="Google" id="ProtNLM"/>
    </source>
</evidence>
<evidence type="ECO:0000313" key="6">
    <source>
        <dbReference type="EMBL" id="CAD1847706.1"/>
    </source>
</evidence>
<accession>A0A6V7QY94</accession>
<dbReference type="PANTHER" id="PTHR37610:SF75">
    <property type="entry name" value="RETROTRANSPOSON COPIA-LIKE N-TERMINAL DOMAIN-CONTAINING PROTEIN"/>
    <property type="match status" value="1"/>
</dbReference>
<feature type="domain" description="Retrovirus-related Pol polyprotein from transposon TNT 1-94-like beta-barrel" evidence="5">
    <location>
        <begin position="365"/>
        <end position="440"/>
    </location>
</feature>
<reference evidence="6" key="1">
    <citation type="submission" date="2020-07" db="EMBL/GenBank/DDBJ databases">
        <authorList>
            <person name="Lin J."/>
        </authorList>
    </citation>
    <scope>NUCLEOTIDE SEQUENCE</scope>
</reference>
<keyword evidence="1" id="KW-0378">Hydrolase</keyword>
<feature type="domain" description="Reverse transcriptase Ty1/copia-type" evidence="3">
    <location>
        <begin position="660"/>
        <end position="902"/>
    </location>
</feature>
<dbReference type="EMBL" id="CAJEUB010000059">
    <property type="protein sequence ID" value="CAD1847706.1"/>
    <property type="molecule type" value="Genomic_DNA"/>
</dbReference>
<dbReference type="InterPro" id="IPR036397">
    <property type="entry name" value="RNaseH_sf"/>
</dbReference>
<evidence type="ECO:0000256" key="2">
    <source>
        <dbReference type="SAM" id="MobiDB-lite"/>
    </source>
</evidence>
<evidence type="ECO:0000259" key="5">
    <source>
        <dbReference type="Pfam" id="PF22936"/>
    </source>
</evidence>
<dbReference type="InterPro" id="IPR054722">
    <property type="entry name" value="PolX-like_BBD"/>
</dbReference>
<evidence type="ECO:0000259" key="4">
    <source>
        <dbReference type="Pfam" id="PF13976"/>
    </source>
</evidence>
<dbReference type="InterPro" id="IPR013103">
    <property type="entry name" value="RVT_2"/>
</dbReference>
<gene>
    <name evidence="6" type="ORF">CB5_LOCUS30917</name>
</gene>
<dbReference type="Pfam" id="PF14223">
    <property type="entry name" value="Retrotran_gag_2"/>
    <property type="match status" value="1"/>
</dbReference>
<dbReference type="InterPro" id="IPR025724">
    <property type="entry name" value="GAG-pre-integrase_dom"/>
</dbReference>
<dbReference type="Pfam" id="PF07727">
    <property type="entry name" value="RVT_2"/>
    <property type="match status" value="1"/>
</dbReference>
<dbReference type="SUPFAM" id="SSF53098">
    <property type="entry name" value="Ribonuclease H-like"/>
    <property type="match status" value="1"/>
</dbReference>
<dbReference type="GO" id="GO:0004190">
    <property type="term" value="F:aspartic-type endopeptidase activity"/>
    <property type="evidence" value="ECO:0007669"/>
    <property type="project" value="UniProtKB-KW"/>
</dbReference>
<dbReference type="Gene3D" id="3.30.420.10">
    <property type="entry name" value="Ribonuclease H-like superfamily/Ribonuclease H"/>
    <property type="match status" value="1"/>
</dbReference>
<keyword evidence="1" id="KW-0645">Protease</keyword>
<dbReference type="GO" id="GO:0003676">
    <property type="term" value="F:nucleic acid binding"/>
    <property type="evidence" value="ECO:0007669"/>
    <property type="project" value="InterPro"/>
</dbReference>
<dbReference type="InterPro" id="IPR012337">
    <property type="entry name" value="RNaseH-like_sf"/>
</dbReference>
<organism evidence="6">
    <name type="scientific">Ananas comosus var. bracteatus</name>
    <name type="common">red pineapple</name>
    <dbReference type="NCBI Taxonomy" id="296719"/>
    <lineage>
        <taxon>Eukaryota</taxon>
        <taxon>Viridiplantae</taxon>
        <taxon>Streptophyta</taxon>
        <taxon>Embryophyta</taxon>
        <taxon>Tracheophyta</taxon>
        <taxon>Spermatophyta</taxon>
        <taxon>Magnoliopsida</taxon>
        <taxon>Liliopsida</taxon>
        <taxon>Poales</taxon>
        <taxon>Bromeliaceae</taxon>
        <taxon>Bromelioideae</taxon>
        <taxon>Ananas</taxon>
    </lineage>
</organism>
<dbReference type="SUPFAM" id="SSF56672">
    <property type="entry name" value="DNA/RNA polymerases"/>
    <property type="match status" value="1"/>
</dbReference>
<feature type="region of interest" description="Disordered" evidence="2">
    <location>
        <begin position="254"/>
        <end position="277"/>
    </location>
</feature>
<proteinExistence type="predicted"/>
<name>A0A6V7QY94_ANACO</name>
<dbReference type="Pfam" id="PF22936">
    <property type="entry name" value="Pol_BBD"/>
    <property type="match status" value="1"/>
</dbReference>
<evidence type="ECO:0000259" key="3">
    <source>
        <dbReference type="Pfam" id="PF07727"/>
    </source>
</evidence>
<feature type="region of interest" description="Disordered" evidence="2">
    <location>
        <begin position="1"/>
        <end position="32"/>
    </location>
</feature>
<dbReference type="Pfam" id="PF13976">
    <property type="entry name" value="gag_pre-integrs"/>
    <property type="match status" value="1"/>
</dbReference>
<protein>
    <recommendedName>
        <fullName evidence="7">Retrovirus-related Pol polyprotein from transposon TNT 1-94</fullName>
    </recommendedName>
</protein>
<dbReference type="InterPro" id="IPR043502">
    <property type="entry name" value="DNA/RNA_pol_sf"/>
</dbReference>
<sequence>MASTPPSGGSAVTMGEVQGTPGNPPSRGSAVTMREVQGTPENPCLQITPFKLNGNNFLPWSQSATLFLSGKFKLGYVNGKIQEPPIDETKYDEWKSNNDLVMSWLFNSMESHVRDGLLFLKTAHEVWKTLSEIYSEKNNIARAYQLKQEIAHFRKGDKTFNEYLGTLRGMWQELSYYVPISTDPQVIRKRIEQDQIFEMLAGLDSDYEAIRSQILMQSELPSLNDVCALLQREEKRRAVMKPTEQSNMEHSAFFSNTATNRGRGDRGRGRGRGRGFGDRPRCSHCNKLGHVKERCWELYGRPTELPEANVANASKESNVPTSLEKLAELLDAYTKQKSSSAHVSLHSEIGKTASAHLVESSPATWIVDTGATDHMTGTSKNLSSMQPALGKNFVTLADGSHAPIHGIGCVDASPSINLSSVLFVPSFPSNLLSVSKLTKSHNCSVTFYPHHCVFQNLTTRKTIGEGREKDGLYLLDQSAYALISHNEDNHEDTWHSRLGHPSDRILRVIFPSLKSSFNNCETCFFSKQHRLPYHRSDSKCDSPFHLIHSDVWGYAPVDSYSGHKYFISFIDDYSRMLWVYLLKSKGEVFDAFKTFHKMVITHLETSNNHSAAPNFEDHDSSRLSLPHIDNQSINTDQAKAITQPEWRKAMKEELNALEKNHTWDLALLPKGKKPVGCRWVYKIKYHPDGRIERYKARLVAKGFTQIYGVDYKETFAPVAKMSSVRVLLSVAINLDWPLYQLDVKNAFLYGELQEEVYMSIPPGHPREGERDLVCRLRKSIYGLKQSPRAWFEKLSSTITSIGFVRNSADYSMFVKKEGTSTTIILVYVDDIILTGDNQKVIEDVKKWLKIMFDIKDLGELRYFLGIEVARSKKGIFLSQRKYTLDLLKETGKLASKPLGTPVDIHPDLKKGELIDNVGLYQRLVGRLIYLTITRPDISYAVSLVVQKRRCYFS</sequence>
<dbReference type="PANTHER" id="PTHR37610">
    <property type="entry name" value="CCHC-TYPE DOMAIN-CONTAINING PROTEIN"/>
    <property type="match status" value="1"/>
</dbReference>
<dbReference type="AlphaFoldDB" id="A0A6V7QY94"/>
<evidence type="ECO:0000256" key="1">
    <source>
        <dbReference type="ARBA" id="ARBA00022750"/>
    </source>
</evidence>
<feature type="domain" description="GAG-pre-integrase" evidence="4">
    <location>
        <begin position="471"/>
        <end position="528"/>
    </location>
</feature>